<feature type="transmembrane region" description="Helical" evidence="10">
    <location>
        <begin position="123"/>
        <end position="145"/>
    </location>
</feature>
<evidence type="ECO:0000256" key="1">
    <source>
        <dbReference type="ARBA" id="ARBA00004572"/>
    </source>
</evidence>
<proteinExistence type="inferred from homology"/>
<dbReference type="GO" id="GO:0016559">
    <property type="term" value="P:peroxisome fission"/>
    <property type="evidence" value="ECO:0007669"/>
    <property type="project" value="TreeGrafter"/>
</dbReference>
<dbReference type="EMBL" id="JADGKB010000057">
    <property type="protein sequence ID" value="KAJ3256002.1"/>
    <property type="molecule type" value="Genomic_DNA"/>
</dbReference>
<comment type="caution">
    <text evidence="11">The sequence shown here is derived from an EMBL/GenBank/DDBJ whole genome shotgun (WGS) entry which is preliminary data.</text>
</comment>
<name>A0AAD5UEI3_9FUNG</name>
<dbReference type="Pfam" id="PF14852">
    <property type="entry name" value="Fis1_TPR_N"/>
    <property type="match status" value="1"/>
</dbReference>
<dbReference type="PANTHER" id="PTHR13247:SF0">
    <property type="entry name" value="MITOCHONDRIAL FISSION 1 PROTEIN"/>
    <property type="match status" value="1"/>
</dbReference>
<keyword evidence="12" id="KW-1185">Reference proteome</keyword>
<keyword evidence="8 9" id="KW-0472">Membrane</keyword>
<protein>
    <recommendedName>
        <fullName evidence="3 9">Mitochondrial fission 1 protein</fullName>
    </recommendedName>
</protein>
<accession>A0AAD5UEI3</accession>
<dbReference type="InterPro" id="IPR028061">
    <property type="entry name" value="Fis1_TPR_C"/>
</dbReference>
<evidence type="ECO:0000256" key="2">
    <source>
        <dbReference type="ARBA" id="ARBA00008937"/>
    </source>
</evidence>
<dbReference type="CDD" id="cd12212">
    <property type="entry name" value="Fis1"/>
    <property type="match status" value="1"/>
</dbReference>
<evidence type="ECO:0000256" key="6">
    <source>
        <dbReference type="ARBA" id="ARBA00022989"/>
    </source>
</evidence>
<dbReference type="Gene3D" id="1.25.40.10">
    <property type="entry name" value="Tetratricopeptide repeat domain"/>
    <property type="match status" value="1"/>
</dbReference>
<evidence type="ECO:0000256" key="5">
    <source>
        <dbReference type="ARBA" id="ARBA00022787"/>
    </source>
</evidence>
<dbReference type="InterPro" id="IPR033745">
    <property type="entry name" value="Fis1_cytosol"/>
</dbReference>
<dbReference type="AlphaFoldDB" id="A0AAD5UEI3"/>
<comment type="domain">
    <text evidence="9">The C-terminus is required for mitochondrial localization, while the N-terminus is necessary for mitochondrial fission.</text>
</comment>
<keyword evidence="4 10" id="KW-0812">Transmembrane</keyword>
<dbReference type="PIRSF" id="PIRSF008835">
    <property type="entry name" value="TPR_repeat_11_Fis1"/>
    <property type="match status" value="1"/>
</dbReference>
<evidence type="ECO:0000256" key="4">
    <source>
        <dbReference type="ARBA" id="ARBA00022692"/>
    </source>
</evidence>
<comment type="subcellular location">
    <subcellularLocation>
        <location evidence="1">Mitochondrion outer membrane</location>
        <topology evidence="1">Single-pass membrane protein</topology>
    </subcellularLocation>
</comment>
<comment type="function">
    <text evidence="9">Has a role in mitochondrial fission.</text>
</comment>
<dbReference type="GO" id="GO:0005778">
    <property type="term" value="C:peroxisomal membrane"/>
    <property type="evidence" value="ECO:0007669"/>
    <property type="project" value="TreeGrafter"/>
</dbReference>
<keyword evidence="6 10" id="KW-1133">Transmembrane helix</keyword>
<dbReference type="PANTHER" id="PTHR13247">
    <property type="entry name" value="TETRATRICOPEPTIDE REPEAT PROTEIN 11 TPR REPEAT PROTEIN 11"/>
    <property type="match status" value="1"/>
</dbReference>
<organism evidence="11 12">
    <name type="scientific">Boothiomyces macroporosus</name>
    <dbReference type="NCBI Taxonomy" id="261099"/>
    <lineage>
        <taxon>Eukaryota</taxon>
        <taxon>Fungi</taxon>
        <taxon>Fungi incertae sedis</taxon>
        <taxon>Chytridiomycota</taxon>
        <taxon>Chytridiomycota incertae sedis</taxon>
        <taxon>Chytridiomycetes</taxon>
        <taxon>Rhizophydiales</taxon>
        <taxon>Terramycetaceae</taxon>
        <taxon>Boothiomyces</taxon>
    </lineage>
</organism>
<comment type="similarity">
    <text evidence="2 9">Belongs to the FIS1 family.</text>
</comment>
<gene>
    <name evidence="11" type="primary">FIS1</name>
    <name evidence="11" type="ORF">HK103_005809</name>
</gene>
<evidence type="ECO:0000313" key="12">
    <source>
        <dbReference type="Proteomes" id="UP001210925"/>
    </source>
</evidence>
<keyword evidence="5 9" id="KW-1000">Mitochondrion outer membrane</keyword>
<evidence type="ECO:0000256" key="9">
    <source>
        <dbReference type="PIRNR" id="PIRNR008835"/>
    </source>
</evidence>
<dbReference type="GO" id="GO:0000266">
    <property type="term" value="P:mitochondrial fission"/>
    <property type="evidence" value="ECO:0007669"/>
    <property type="project" value="UniProtKB-UniRule"/>
</dbReference>
<dbReference type="GO" id="GO:0005741">
    <property type="term" value="C:mitochondrial outer membrane"/>
    <property type="evidence" value="ECO:0007669"/>
    <property type="project" value="UniProtKB-SubCell"/>
</dbReference>
<evidence type="ECO:0000256" key="10">
    <source>
        <dbReference type="SAM" id="Phobius"/>
    </source>
</evidence>
<evidence type="ECO:0000256" key="7">
    <source>
        <dbReference type="ARBA" id="ARBA00023128"/>
    </source>
</evidence>
<dbReference type="Proteomes" id="UP001210925">
    <property type="component" value="Unassembled WGS sequence"/>
</dbReference>
<dbReference type="SUPFAM" id="SSF48452">
    <property type="entry name" value="TPR-like"/>
    <property type="match status" value="1"/>
</dbReference>
<keyword evidence="7 9" id="KW-0496">Mitochondrion</keyword>
<dbReference type="InterPro" id="IPR028058">
    <property type="entry name" value="Fis1_TPR_N"/>
</dbReference>
<dbReference type="InterPro" id="IPR011990">
    <property type="entry name" value="TPR-like_helical_dom_sf"/>
</dbReference>
<dbReference type="InterPro" id="IPR016543">
    <property type="entry name" value="Fis1"/>
</dbReference>
<evidence type="ECO:0000256" key="3">
    <source>
        <dbReference type="ARBA" id="ARBA00014314"/>
    </source>
</evidence>
<evidence type="ECO:0000313" key="11">
    <source>
        <dbReference type="EMBL" id="KAJ3256002.1"/>
    </source>
</evidence>
<evidence type="ECO:0000256" key="8">
    <source>
        <dbReference type="ARBA" id="ARBA00023136"/>
    </source>
</evidence>
<reference evidence="11" key="1">
    <citation type="submission" date="2020-05" db="EMBL/GenBank/DDBJ databases">
        <title>Phylogenomic resolution of chytrid fungi.</title>
        <authorList>
            <person name="Stajich J.E."/>
            <person name="Amses K."/>
            <person name="Simmons R."/>
            <person name="Seto K."/>
            <person name="Myers J."/>
            <person name="Bonds A."/>
            <person name="Quandt C.A."/>
            <person name="Barry K."/>
            <person name="Liu P."/>
            <person name="Grigoriev I."/>
            <person name="Longcore J.E."/>
            <person name="James T.Y."/>
        </authorList>
    </citation>
    <scope>NUCLEOTIDE SEQUENCE</scope>
    <source>
        <strain evidence="11">PLAUS21</strain>
    </source>
</reference>
<dbReference type="Pfam" id="PF14853">
    <property type="entry name" value="Fis1_TPR_C"/>
    <property type="match status" value="1"/>
</dbReference>
<sequence length="150" mass="16786">MEELPVALDAQEPLHPDDMKALHDMYLKDKSNAQVKFNYAWGLVRSLSKGDQKKGVDLLHEIYKENPNRRRECLYYLALGEFKLSNYKEAKDFTETLLLLEPSNKQALLLKSHINKKVQDEGLLGMAIAGGAVAIIAGIASLLFAGSKKK</sequence>
<dbReference type="GO" id="GO:0000422">
    <property type="term" value="P:autophagy of mitochondrion"/>
    <property type="evidence" value="ECO:0007669"/>
    <property type="project" value="TreeGrafter"/>
</dbReference>